<dbReference type="PIRSF" id="PIRSF000239">
    <property type="entry name" value="AHPC"/>
    <property type="match status" value="1"/>
</dbReference>
<dbReference type="GO" id="GO:0008379">
    <property type="term" value="F:thioredoxin peroxidase activity"/>
    <property type="evidence" value="ECO:0007669"/>
    <property type="project" value="TreeGrafter"/>
</dbReference>
<dbReference type="CDD" id="cd03015">
    <property type="entry name" value="PRX_Typ2cys"/>
    <property type="match status" value="1"/>
</dbReference>
<evidence type="ECO:0000313" key="18">
    <source>
        <dbReference type="EMBL" id="EFA43473.1"/>
    </source>
</evidence>
<dbReference type="InterPro" id="IPR017559">
    <property type="entry name" value="AhpC"/>
</dbReference>
<comment type="catalytic activity">
    <reaction evidence="14 16">
        <text>a hydroperoxide + NADH + H(+) = an alcohol + NAD(+) + H2O</text>
        <dbReference type="Rhea" id="RHEA:62628"/>
        <dbReference type="ChEBI" id="CHEBI:15377"/>
        <dbReference type="ChEBI" id="CHEBI:15378"/>
        <dbReference type="ChEBI" id="CHEBI:30879"/>
        <dbReference type="ChEBI" id="CHEBI:35924"/>
        <dbReference type="ChEBI" id="CHEBI:57540"/>
        <dbReference type="ChEBI" id="CHEBI:57945"/>
        <dbReference type="EC" id="1.11.1.26"/>
    </reaction>
</comment>
<dbReference type="FunFam" id="3.40.30.10:FF:000002">
    <property type="entry name" value="Alkyl hydroperoxide reductase C"/>
    <property type="match status" value="1"/>
</dbReference>
<dbReference type="GO" id="GO:0005829">
    <property type="term" value="C:cytosol"/>
    <property type="evidence" value="ECO:0007669"/>
    <property type="project" value="TreeGrafter"/>
</dbReference>
<evidence type="ECO:0000256" key="1">
    <source>
        <dbReference type="ARBA" id="ARBA00004496"/>
    </source>
</evidence>
<dbReference type="Pfam" id="PF10417">
    <property type="entry name" value="1-cysPrx_C"/>
    <property type="match status" value="1"/>
</dbReference>
<dbReference type="PROSITE" id="PS51352">
    <property type="entry name" value="THIOREDOXIN_2"/>
    <property type="match status" value="1"/>
</dbReference>
<dbReference type="GO" id="GO:0102039">
    <property type="term" value="F:NADH-dependent peroxiredoxin activity"/>
    <property type="evidence" value="ECO:0007669"/>
    <property type="project" value="UniProtKB-EC"/>
</dbReference>
<dbReference type="InterPro" id="IPR024706">
    <property type="entry name" value="Peroxiredoxin_AhpC-typ"/>
</dbReference>
<proteinExistence type="inferred from homology"/>
<dbReference type="PANTHER" id="PTHR10681:SF121">
    <property type="entry name" value="ALKYL HYDROPEROXIDE REDUCTASE C"/>
    <property type="match status" value="1"/>
</dbReference>
<feature type="active site" description="Cysteine sulfenic acid (-SOH) intermediate; for peroxidase activity" evidence="15">
    <location>
        <position position="70"/>
    </location>
</feature>
<evidence type="ECO:0000313" key="19">
    <source>
        <dbReference type="Proteomes" id="UP000003160"/>
    </source>
</evidence>
<dbReference type="NCBIfam" id="TIGR03137">
    <property type="entry name" value="AhpC"/>
    <property type="match status" value="1"/>
</dbReference>
<comment type="function">
    <text evidence="16">Thiol-specific peroxidase that catalyzes the reduction of hydrogen peroxide and organic hydroperoxides to water and alcohols, respectively. Plays a role in cell protection against oxidative stress by detoxifying peroxides.</text>
</comment>
<dbReference type="GO" id="GO:0045454">
    <property type="term" value="P:cell redox homeostasis"/>
    <property type="evidence" value="ECO:0007669"/>
    <property type="project" value="TreeGrafter"/>
</dbReference>
<keyword evidence="19" id="KW-1185">Reference proteome</keyword>
<evidence type="ECO:0000256" key="7">
    <source>
        <dbReference type="ARBA" id="ARBA00022559"/>
    </source>
</evidence>
<dbReference type="Pfam" id="PF00578">
    <property type="entry name" value="AhpC-TSA"/>
    <property type="match status" value="1"/>
</dbReference>
<dbReference type="EMBL" id="ACKS01000079">
    <property type="protein sequence ID" value="EFA43473.1"/>
    <property type="molecule type" value="Genomic_DNA"/>
</dbReference>
<protein>
    <recommendedName>
        <fullName evidence="5 16">Alkyl hydroperoxide reductase C</fullName>
        <ecNumber evidence="4 16">1.11.1.26</ecNumber>
    </recommendedName>
    <alternativeName>
        <fullName evidence="12 16">Peroxiredoxin</fullName>
    </alternativeName>
    <alternativeName>
        <fullName evidence="13 16">Thioredoxin peroxidase</fullName>
    </alternativeName>
</protein>
<dbReference type="InterPro" id="IPR036249">
    <property type="entry name" value="Thioredoxin-like_sf"/>
</dbReference>
<evidence type="ECO:0000256" key="4">
    <source>
        <dbReference type="ARBA" id="ARBA00013021"/>
    </source>
</evidence>
<dbReference type="InterPro" id="IPR019479">
    <property type="entry name" value="Peroxiredoxin_C"/>
</dbReference>
<keyword evidence="10 16" id="KW-1015">Disulfide bond</keyword>
<evidence type="ECO:0000256" key="8">
    <source>
        <dbReference type="ARBA" id="ARBA00022862"/>
    </source>
</evidence>
<comment type="similarity">
    <text evidence="2 16">Belongs to the peroxiredoxin family. AhpC/Prx1 subfamily.</text>
</comment>
<evidence type="ECO:0000256" key="10">
    <source>
        <dbReference type="ARBA" id="ARBA00023157"/>
    </source>
</evidence>
<gene>
    <name evidence="18" type="primary">ahpC</name>
    <name evidence="18" type="ORF">HMPREF0645_2069</name>
</gene>
<dbReference type="EC" id="1.11.1.26" evidence="4 16"/>
<dbReference type="HOGENOM" id="CLU_042529_21_3_10"/>
<feature type="domain" description="Thioredoxin" evidence="17">
    <location>
        <begin position="25"/>
        <end position="180"/>
    </location>
</feature>
<evidence type="ECO:0000256" key="3">
    <source>
        <dbReference type="ARBA" id="ARBA00011654"/>
    </source>
</evidence>
<dbReference type="InterPro" id="IPR050217">
    <property type="entry name" value="Peroxiredoxin"/>
</dbReference>
<comment type="caution">
    <text evidence="18">The sequence shown here is derived from an EMBL/GenBank/DDBJ whole genome shotgun (WGS) entry which is preliminary data.</text>
</comment>
<keyword evidence="9 16" id="KW-0560">Oxidoreductase</keyword>
<evidence type="ECO:0000256" key="16">
    <source>
        <dbReference type="RuleBase" id="RU366004"/>
    </source>
</evidence>
<sequence>MINFVIITNNKLFIHCITLNKKMETIINAQIPEFKVQAFQKGEFKTVSNEDIKGKWAIFFFYPADFTFVCPTELVDLAGKYEELKKMGVEVFSVSCDTHFVHKAWYDTSDSIKKINYTMLADPLAVLAKGFGVYKADEGVAYRGTFLVDPEGKIKIAEIQDNSIGRNADELVRKVSAAQFVESHPGEVCPAKWKQGEETLKPSIDLVGKL</sequence>
<comment type="subunit">
    <text evidence="3">Homodimer; disulfide-linked, upon oxidation. 5 homodimers assemble to form a ring-like decamer.</text>
</comment>
<dbReference type="eggNOG" id="COG0450">
    <property type="taxonomic scope" value="Bacteria"/>
</dbReference>
<dbReference type="AlphaFoldDB" id="D1PYN4"/>
<evidence type="ECO:0000256" key="12">
    <source>
        <dbReference type="ARBA" id="ARBA00032077"/>
    </source>
</evidence>
<dbReference type="GO" id="GO:0033554">
    <property type="term" value="P:cellular response to stress"/>
    <property type="evidence" value="ECO:0007669"/>
    <property type="project" value="TreeGrafter"/>
</dbReference>
<keyword evidence="8 16" id="KW-0049">Antioxidant</keyword>
<evidence type="ECO:0000259" key="17">
    <source>
        <dbReference type="PROSITE" id="PS51352"/>
    </source>
</evidence>
<evidence type="ECO:0000256" key="14">
    <source>
        <dbReference type="ARBA" id="ARBA00047572"/>
    </source>
</evidence>
<evidence type="ECO:0000256" key="6">
    <source>
        <dbReference type="ARBA" id="ARBA00022490"/>
    </source>
</evidence>
<dbReference type="InterPro" id="IPR000866">
    <property type="entry name" value="AhpC/TSA"/>
</dbReference>
<evidence type="ECO:0000256" key="11">
    <source>
        <dbReference type="ARBA" id="ARBA00023284"/>
    </source>
</evidence>
<name>D1PYN4_9BACT</name>
<evidence type="ECO:0000256" key="9">
    <source>
        <dbReference type="ARBA" id="ARBA00023002"/>
    </source>
</evidence>
<organism evidence="18 19">
    <name type="scientific">Hallella bergensis DSM 17361</name>
    <dbReference type="NCBI Taxonomy" id="585502"/>
    <lineage>
        <taxon>Bacteria</taxon>
        <taxon>Pseudomonadati</taxon>
        <taxon>Bacteroidota</taxon>
        <taxon>Bacteroidia</taxon>
        <taxon>Bacteroidales</taxon>
        <taxon>Prevotellaceae</taxon>
        <taxon>Hallella</taxon>
    </lineage>
</organism>
<comment type="subcellular location">
    <subcellularLocation>
        <location evidence="1 16">Cytoplasm</location>
    </subcellularLocation>
</comment>
<dbReference type="SUPFAM" id="SSF52833">
    <property type="entry name" value="Thioredoxin-like"/>
    <property type="match status" value="1"/>
</dbReference>
<accession>D1PYN4</accession>
<evidence type="ECO:0000256" key="15">
    <source>
        <dbReference type="PIRSR" id="PIRSR000239-1"/>
    </source>
</evidence>
<dbReference type="PANTHER" id="PTHR10681">
    <property type="entry name" value="THIOREDOXIN PEROXIDASE"/>
    <property type="match status" value="1"/>
</dbReference>
<reference evidence="18 19" key="1">
    <citation type="submission" date="2009-10" db="EMBL/GenBank/DDBJ databases">
        <authorList>
            <person name="Qin X."/>
            <person name="Bachman B."/>
            <person name="Battles P."/>
            <person name="Bell A."/>
            <person name="Bess C."/>
            <person name="Bickham C."/>
            <person name="Chaboub L."/>
            <person name="Chen D."/>
            <person name="Coyle M."/>
            <person name="Deiros D.R."/>
            <person name="Dinh H."/>
            <person name="Forbes L."/>
            <person name="Fowler G."/>
            <person name="Francisco L."/>
            <person name="Fu Q."/>
            <person name="Gubbala S."/>
            <person name="Hale W."/>
            <person name="Han Y."/>
            <person name="Hemphill L."/>
            <person name="Highlander S.K."/>
            <person name="Hirani K."/>
            <person name="Hogues M."/>
            <person name="Jackson L."/>
            <person name="Jakkamsetti A."/>
            <person name="Javaid M."/>
            <person name="Jiang H."/>
            <person name="Korchina V."/>
            <person name="Kovar C."/>
            <person name="Lara F."/>
            <person name="Lee S."/>
            <person name="Mata R."/>
            <person name="Mathew T."/>
            <person name="Moen C."/>
            <person name="Morales K."/>
            <person name="Munidasa M."/>
            <person name="Nazareth L."/>
            <person name="Ngo R."/>
            <person name="Nguyen L."/>
            <person name="Okwuonu G."/>
            <person name="Ongeri F."/>
            <person name="Patil S."/>
            <person name="Petrosino J."/>
            <person name="Pham C."/>
            <person name="Pham P."/>
            <person name="Pu L.-L."/>
            <person name="Puazo M."/>
            <person name="Raj R."/>
            <person name="Reid J."/>
            <person name="Rouhana J."/>
            <person name="Saada N."/>
            <person name="Shang Y."/>
            <person name="Simmons D."/>
            <person name="Thornton R."/>
            <person name="Warren J."/>
            <person name="Weissenberger G."/>
            <person name="Zhang J."/>
            <person name="Zhang L."/>
            <person name="Zhou C."/>
            <person name="Zhu D."/>
            <person name="Muzny D."/>
            <person name="Worley K."/>
            <person name="Gibbs R."/>
        </authorList>
    </citation>
    <scope>NUCLEOTIDE SEQUENCE [LARGE SCALE GENOMIC DNA]</scope>
    <source>
        <strain evidence="18 19">DSM 17361</strain>
    </source>
</reference>
<keyword evidence="11 16" id="KW-0676">Redox-active center</keyword>
<keyword evidence="6 16" id="KW-0963">Cytoplasm</keyword>
<dbReference type="GO" id="GO:0042744">
    <property type="term" value="P:hydrogen peroxide catabolic process"/>
    <property type="evidence" value="ECO:0007669"/>
    <property type="project" value="TreeGrafter"/>
</dbReference>
<evidence type="ECO:0000256" key="2">
    <source>
        <dbReference type="ARBA" id="ARBA00009796"/>
    </source>
</evidence>
<evidence type="ECO:0000256" key="5">
    <source>
        <dbReference type="ARBA" id="ARBA00017462"/>
    </source>
</evidence>
<dbReference type="Gene3D" id="3.40.30.10">
    <property type="entry name" value="Glutaredoxin"/>
    <property type="match status" value="1"/>
</dbReference>
<keyword evidence="7 16" id="KW-0575">Peroxidase</keyword>
<dbReference type="GO" id="GO:0006979">
    <property type="term" value="P:response to oxidative stress"/>
    <property type="evidence" value="ECO:0007669"/>
    <property type="project" value="UniProtKB-UniRule"/>
</dbReference>
<dbReference type="Proteomes" id="UP000003160">
    <property type="component" value="Unassembled WGS sequence"/>
</dbReference>
<evidence type="ECO:0000256" key="13">
    <source>
        <dbReference type="ARBA" id="ARBA00032824"/>
    </source>
</evidence>
<dbReference type="InterPro" id="IPR013766">
    <property type="entry name" value="Thioredoxin_domain"/>
</dbReference>